<keyword evidence="2" id="KW-1185">Reference proteome</keyword>
<proteinExistence type="predicted"/>
<dbReference type="AlphaFoldDB" id="A0A183DYL5"/>
<evidence type="ECO:0000313" key="1">
    <source>
        <dbReference type="EMBL" id="VDN23015.1"/>
    </source>
</evidence>
<dbReference type="WBParaSite" id="GPUH_0001382101-mRNA-1">
    <property type="protein sequence ID" value="GPUH_0001382101-mRNA-1"/>
    <property type="gene ID" value="GPUH_0001382101"/>
</dbReference>
<organism evidence="3">
    <name type="scientific">Gongylonema pulchrum</name>
    <dbReference type="NCBI Taxonomy" id="637853"/>
    <lineage>
        <taxon>Eukaryota</taxon>
        <taxon>Metazoa</taxon>
        <taxon>Ecdysozoa</taxon>
        <taxon>Nematoda</taxon>
        <taxon>Chromadorea</taxon>
        <taxon>Rhabditida</taxon>
        <taxon>Spirurina</taxon>
        <taxon>Spiruromorpha</taxon>
        <taxon>Spiruroidea</taxon>
        <taxon>Gongylonematidae</taxon>
        <taxon>Gongylonema</taxon>
    </lineage>
</organism>
<dbReference type="Proteomes" id="UP000271098">
    <property type="component" value="Unassembled WGS sequence"/>
</dbReference>
<gene>
    <name evidence="1" type="ORF">GPUH_LOCUS13806</name>
</gene>
<evidence type="ECO:0000313" key="3">
    <source>
        <dbReference type="WBParaSite" id="GPUH_0001382101-mRNA-1"/>
    </source>
</evidence>
<evidence type="ECO:0000313" key="2">
    <source>
        <dbReference type="Proteomes" id="UP000271098"/>
    </source>
</evidence>
<dbReference type="EMBL" id="UYRT01080583">
    <property type="protein sequence ID" value="VDN23015.1"/>
    <property type="molecule type" value="Genomic_DNA"/>
</dbReference>
<protein>
    <submittedName>
        <fullName evidence="3">HEPN domain-containing protein</fullName>
    </submittedName>
</protein>
<reference evidence="1 2" key="2">
    <citation type="submission" date="2018-11" db="EMBL/GenBank/DDBJ databases">
        <authorList>
            <consortium name="Pathogen Informatics"/>
        </authorList>
    </citation>
    <scope>NUCLEOTIDE SEQUENCE [LARGE SCALE GENOMIC DNA]</scope>
</reference>
<sequence length="108" mass="12347">MEEKNRLWEALEDIDSVFGDLSQQWANACFEENFSDFGAFSNAVQFSILQALDYSARLAELCSRLLLYVGKADRSTEIWAEMAESGYDAKKLCVFAWYLIERGQQPDA</sequence>
<name>A0A183DYL5_9BILA</name>
<reference evidence="3" key="1">
    <citation type="submission" date="2016-06" db="UniProtKB">
        <authorList>
            <consortium name="WormBaseParasite"/>
        </authorList>
    </citation>
    <scope>IDENTIFICATION</scope>
</reference>
<accession>A0A183DYL5</accession>